<evidence type="ECO:0000256" key="2">
    <source>
        <dbReference type="ARBA" id="ARBA00022438"/>
    </source>
</evidence>
<reference evidence="8" key="1">
    <citation type="submission" date="2022-11" db="UniProtKB">
        <authorList>
            <consortium name="WormBaseParasite"/>
        </authorList>
    </citation>
    <scope>IDENTIFICATION</scope>
</reference>
<keyword evidence="5" id="KW-0812">Transmembrane</keyword>
<dbReference type="GO" id="GO:0030145">
    <property type="term" value="F:manganese ion binding"/>
    <property type="evidence" value="ECO:0007669"/>
    <property type="project" value="InterPro"/>
</dbReference>
<dbReference type="GO" id="GO:0070006">
    <property type="term" value="F:metalloaminopeptidase activity"/>
    <property type="evidence" value="ECO:0007669"/>
    <property type="project" value="InterPro"/>
</dbReference>
<dbReference type="GO" id="GO:0005737">
    <property type="term" value="C:cytoplasm"/>
    <property type="evidence" value="ECO:0007669"/>
    <property type="project" value="InterPro"/>
</dbReference>
<feature type="transmembrane region" description="Helical" evidence="5">
    <location>
        <begin position="68"/>
        <end position="86"/>
    </location>
</feature>
<organism evidence="7 8">
    <name type="scientific">Ditylenchus dipsaci</name>
    <dbReference type="NCBI Taxonomy" id="166011"/>
    <lineage>
        <taxon>Eukaryota</taxon>
        <taxon>Metazoa</taxon>
        <taxon>Ecdysozoa</taxon>
        <taxon>Nematoda</taxon>
        <taxon>Chromadorea</taxon>
        <taxon>Rhabditida</taxon>
        <taxon>Tylenchina</taxon>
        <taxon>Tylenchomorpha</taxon>
        <taxon>Sphaerularioidea</taxon>
        <taxon>Anguinidae</taxon>
        <taxon>Anguininae</taxon>
        <taxon>Ditylenchus</taxon>
    </lineage>
</organism>
<dbReference type="InterPro" id="IPR000819">
    <property type="entry name" value="Peptidase_M17_C"/>
</dbReference>
<sequence length="90" mass="9561">MECLKAGRKSGDLVHALPYAPDLHFGDLKSAIADMTNVEGSGKYVGPPSSTAGLFIAKHIDFSDSVNWLISILLHLLGVAIGLLALELRC</sequence>
<evidence type="ECO:0000256" key="5">
    <source>
        <dbReference type="SAM" id="Phobius"/>
    </source>
</evidence>
<dbReference type="InterPro" id="IPR011356">
    <property type="entry name" value="Leucine_aapep/pepB"/>
</dbReference>
<evidence type="ECO:0000259" key="6">
    <source>
        <dbReference type="Pfam" id="PF00883"/>
    </source>
</evidence>
<dbReference type="PANTHER" id="PTHR11963">
    <property type="entry name" value="LEUCINE AMINOPEPTIDASE-RELATED"/>
    <property type="match status" value="1"/>
</dbReference>
<dbReference type="SUPFAM" id="SSF53187">
    <property type="entry name" value="Zn-dependent exopeptidases"/>
    <property type="match status" value="1"/>
</dbReference>
<dbReference type="Pfam" id="PF00883">
    <property type="entry name" value="Peptidase_M17"/>
    <property type="match status" value="1"/>
</dbReference>
<keyword evidence="5" id="KW-0472">Membrane</keyword>
<dbReference type="AlphaFoldDB" id="A0A915CQI9"/>
<dbReference type="Gene3D" id="3.40.630.10">
    <property type="entry name" value="Zn peptidases"/>
    <property type="match status" value="1"/>
</dbReference>
<dbReference type="GO" id="GO:0006508">
    <property type="term" value="P:proteolysis"/>
    <property type="evidence" value="ECO:0007669"/>
    <property type="project" value="UniProtKB-KW"/>
</dbReference>
<keyword evidence="7" id="KW-1185">Reference proteome</keyword>
<keyword evidence="2" id="KW-0031">Aminopeptidase</keyword>
<evidence type="ECO:0000313" key="8">
    <source>
        <dbReference type="WBParaSite" id="jg11524"/>
    </source>
</evidence>
<keyword evidence="4" id="KW-0378">Hydrolase</keyword>
<protein>
    <submittedName>
        <fullName evidence="8">Cytosol aminopeptidase domain-containing protein</fullName>
    </submittedName>
</protein>
<feature type="domain" description="Cytosol aminopeptidase" evidence="6">
    <location>
        <begin position="2"/>
        <end position="68"/>
    </location>
</feature>
<name>A0A915CQI9_9BILA</name>
<dbReference type="Proteomes" id="UP000887574">
    <property type="component" value="Unplaced"/>
</dbReference>
<keyword evidence="3" id="KW-0645">Protease</keyword>
<evidence type="ECO:0000256" key="1">
    <source>
        <dbReference type="ARBA" id="ARBA00009528"/>
    </source>
</evidence>
<dbReference type="PANTHER" id="PTHR11963:SF4">
    <property type="entry name" value="AMINOPEPTIDASE NPEPL1-RELATED"/>
    <property type="match status" value="1"/>
</dbReference>
<keyword evidence="5" id="KW-1133">Transmembrane helix</keyword>
<proteinExistence type="inferred from homology"/>
<evidence type="ECO:0000256" key="3">
    <source>
        <dbReference type="ARBA" id="ARBA00022670"/>
    </source>
</evidence>
<evidence type="ECO:0000313" key="7">
    <source>
        <dbReference type="Proteomes" id="UP000887574"/>
    </source>
</evidence>
<evidence type="ECO:0000256" key="4">
    <source>
        <dbReference type="ARBA" id="ARBA00022801"/>
    </source>
</evidence>
<comment type="similarity">
    <text evidence="1">Belongs to the peptidase M17 family.</text>
</comment>
<accession>A0A915CQI9</accession>
<dbReference type="WBParaSite" id="jg11524">
    <property type="protein sequence ID" value="jg11524"/>
    <property type="gene ID" value="jg11524"/>
</dbReference>